<evidence type="ECO:0000256" key="5">
    <source>
        <dbReference type="ARBA" id="ARBA00022737"/>
    </source>
</evidence>
<dbReference type="PROSITE" id="PS00194">
    <property type="entry name" value="THIOREDOXIN_1"/>
    <property type="match status" value="1"/>
</dbReference>
<evidence type="ECO:0000259" key="11">
    <source>
        <dbReference type="PROSITE" id="PS51352"/>
    </source>
</evidence>
<dbReference type="Gene3D" id="3.40.30.10">
    <property type="entry name" value="Glutaredoxin"/>
    <property type="match status" value="4"/>
</dbReference>
<organism evidence="13">
    <name type="scientific">Favella ehrenbergii</name>
    <dbReference type="NCBI Taxonomy" id="182087"/>
    <lineage>
        <taxon>Eukaryota</taxon>
        <taxon>Sar</taxon>
        <taxon>Alveolata</taxon>
        <taxon>Ciliophora</taxon>
        <taxon>Intramacronucleata</taxon>
        <taxon>Spirotrichea</taxon>
        <taxon>Choreotrichia</taxon>
        <taxon>Tintinnida</taxon>
        <taxon>Xystonellidae</taxon>
        <taxon>Favella</taxon>
    </lineage>
</organism>
<keyword evidence="9" id="KW-0676">Redox-active center</keyword>
<dbReference type="CDD" id="cd02982">
    <property type="entry name" value="PDI_b'_family"/>
    <property type="match status" value="1"/>
</dbReference>
<dbReference type="EMBL" id="HBIE01021421">
    <property type="protein sequence ID" value="CAE0311623.1"/>
    <property type="molecule type" value="Transcribed_RNA"/>
</dbReference>
<dbReference type="InterPro" id="IPR017937">
    <property type="entry name" value="Thioredoxin_CS"/>
</dbReference>
<dbReference type="Pfam" id="PF13848">
    <property type="entry name" value="Thioredoxin_6"/>
    <property type="match status" value="1"/>
</dbReference>
<comment type="catalytic activity">
    <reaction evidence="1">
        <text>Catalyzes the rearrangement of -S-S- bonds in proteins.</text>
        <dbReference type="EC" id="5.3.4.1"/>
    </reaction>
</comment>
<proteinExistence type="inferred from homology"/>
<dbReference type="Pfam" id="PF00085">
    <property type="entry name" value="Thioredoxin"/>
    <property type="match status" value="1"/>
</dbReference>
<evidence type="ECO:0000256" key="2">
    <source>
        <dbReference type="ARBA" id="ARBA00006347"/>
    </source>
</evidence>
<dbReference type="GO" id="GO:0034976">
    <property type="term" value="P:response to endoplasmic reticulum stress"/>
    <property type="evidence" value="ECO:0007669"/>
    <property type="project" value="TreeGrafter"/>
</dbReference>
<gene>
    <name evidence="12" type="ORF">FEHR0123_LOCUS6541</name>
    <name evidence="13" type="ORF">FEHR0123_LOCUS6542</name>
</gene>
<feature type="domain" description="Thioredoxin" evidence="11">
    <location>
        <begin position="253"/>
        <end position="376"/>
    </location>
</feature>
<keyword evidence="5" id="KW-0677">Repeat</keyword>
<dbReference type="InterPro" id="IPR036249">
    <property type="entry name" value="Thioredoxin-like_sf"/>
</dbReference>
<keyword evidence="8" id="KW-0413">Isomerase</keyword>
<dbReference type="PANTHER" id="PTHR18929:SF240">
    <property type="entry name" value="PROTEIN DISULFIDE-ISOMERASE"/>
    <property type="match status" value="1"/>
</dbReference>
<evidence type="ECO:0000313" key="12">
    <source>
        <dbReference type="EMBL" id="CAE0311622.1"/>
    </source>
</evidence>
<dbReference type="InterPro" id="IPR005788">
    <property type="entry name" value="PDI_thioredoxin-like_dom"/>
</dbReference>
<evidence type="ECO:0000256" key="7">
    <source>
        <dbReference type="ARBA" id="ARBA00023157"/>
    </source>
</evidence>
<name>A0A7S3I1Z7_9SPIT</name>
<dbReference type="PROSITE" id="PS51352">
    <property type="entry name" value="THIOREDOXIN_2"/>
    <property type="match status" value="1"/>
</dbReference>
<dbReference type="EC" id="5.3.4.1" evidence="3"/>
<dbReference type="FunFam" id="3.40.30.10:FF:000027">
    <property type="entry name" value="protein disulfide-isomerase A2"/>
    <property type="match status" value="1"/>
</dbReference>
<dbReference type="PANTHER" id="PTHR18929">
    <property type="entry name" value="PROTEIN DISULFIDE ISOMERASE"/>
    <property type="match status" value="1"/>
</dbReference>
<evidence type="ECO:0000256" key="1">
    <source>
        <dbReference type="ARBA" id="ARBA00001182"/>
    </source>
</evidence>
<dbReference type="CDD" id="cd02961">
    <property type="entry name" value="PDI_a_family"/>
    <property type="match status" value="1"/>
</dbReference>
<dbReference type="InterPro" id="IPR013766">
    <property type="entry name" value="Thioredoxin_domain"/>
</dbReference>
<dbReference type="CDD" id="cd02981">
    <property type="entry name" value="PDI_b_family"/>
    <property type="match status" value="1"/>
</dbReference>
<evidence type="ECO:0000256" key="9">
    <source>
        <dbReference type="ARBA" id="ARBA00023284"/>
    </source>
</evidence>
<sequence length="391" mass="42634">MAIKGFPTLYFWNQGTKMDYTGGRTKDTIIEWINKKTGPASTEVDCEGMKAKTAEAKLALSYFGALEGDLFETFMKGAKNPAISEKFAFLHTSDTSCAGDYGVTGSGISLSRNFDESPIAVSGTSEDDIVEFAKKSSVPRLITFSEDYIEPIFGDHQSAIILFTEESDSAYQGVFAQAAKDLQGEILFVTSGVSEGIQSRLGEFIGVEKADLPQLRIISPEEQMLKYNYDGDISGLTGESIGKFVADFKAGSLQPHLKSEPVPDPATTDGVTVLVGKTFDEIVKDASKDVLVKYYAPWCGHCKSLAPIWEELGKDTADIEDLVIAKFDATANEVAGLDIRGYPTLKFYPKDNKDGVDYSGDRQLPDFKSFLSENSSAYKAARATEEQQAEL</sequence>
<keyword evidence="6" id="KW-0256">Endoplasmic reticulum</keyword>
<evidence type="ECO:0000313" key="13">
    <source>
        <dbReference type="EMBL" id="CAE0311623.1"/>
    </source>
</evidence>
<protein>
    <recommendedName>
        <fullName evidence="3">protein disulfide-isomerase</fullName>
        <ecNumber evidence="3">5.3.4.1</ecNumber>
    </recommendedName>
</protein>
<dbReference type="AlphaFoldDB" id="A0A7S3I1Z7"/>
<keyword evidence="4" id="KW-0732">Signal</keyword>
<evidence type="ECO:0000256" key="3">
    <source>
        <dbReference type="ARBA" id="ARBA00012723"/>
    </source>
</evidence>
<dbReference type="GO" id="GO:0003756">
    <property type="term" value="F:protein disulfide isomerase activity"/>
    <property type="evidence" value="ECO:0007669"/>
    <property type="project" value="UniProtKB-EC"/>
</dbReference>
<dbReference type="NCBIfam" id="TIGR01126">
    <property type="entry name" value="pdi_dom"/>
    <property type="match status" value="1"/>
</dbReference>
<dbReference type="SUPFAM" id="SSF52833">
    <property type="entry name" value="Thioredoxin-like"/>
    <property type="match status" value="4"/>
</dbReference>
<evidence type="ECO:0000256" key="4">
    <source>
        <dbReference type="ARBA" id="ARBA00022729"/>
    </source>
</evidence>
<evidence type="ECO:0000256" key="8">
    <source>
        <dbReference type="ARBA" id="ARBA00023235"/>
    </source>
</evidence>
<evidence type="ECO:0000256" key="10">
    <source>
        <dbReference type="RuleBase" id="RU004208"/>
    </source>
</evidence>
<accession>A0A7S3I1Z7</accession>
<dbReference type="EMBL" id="HBIE01021420">
    <property type="protein sequence ID" value="CAE0311622.1"/>
    <property type="molecule type" value="Transcribed_RNA"/>
</dbReference>
<keyword evidence="7" id="KW-1015">Disulfide bond</keyword>
<evidence type="ECO:0000256" key="6">
    <source>
        <dbReference type="ARBA" id="ARBA00022824"/>
    </source>
</evidence>
<reference evidence="13" key="1">
    <citation type="submission" date="2021-01" db="EMBL/GenBank/DDBJ databases">
        <authorList>
            <person name="Corre E."/>
            <person name="Pelletier E."/>
            <person name="Niang G."/>
            <person name="Scheremetjew M."/>
            <person name="Finn R."/>
            <person name="Kale V."/>
            <person name="Holt S."/>
            <person name="Cochrane G."/>
            <person name="Meng A."/>
            <person name="Brown T."/>
            <person name="Cohen L."/>
        </authorList>
    </citation>
    <scope>NUCLEOTIDE SEQUENCE</scope>
    <source>
        <strain evidence="13">Fehren 1</strain>
    </source>
</reference>
<dbReference type="CDD" id="cd02995">
    <property type="entry name" value="PDI_a_PDI_a'_C"/>
    <property type="match status" value="1"/>
</dbReference>
<comment type="similarity">
    <text evidence="2 10">Belongs to the protein disulfide isomerase family.</text>
</comment>
<dbReference type="GO" id="GO:0005783">
    <property type="term" value="C:endoplasmic reticulum"/>
    <property type="evidence" value="ECO:0007669"/>
    <property type="project" value="TreeGrafter"/>
</dbReference>
<dbReference type="PRINTS" id="PR00421">
    <property type="entry name" value="THIOREDOXIN"/>
</dbReference>
<dbReference type="GO" id="GO:0006457">
    <property type="term" value="P:protein folding"/>
    <property type="evidence" value="ECO:0007669"/>
    <property type="project" value="TreeGrafter"/>
</dbReference>